<proteinExistence type="predicted"/>
<accession>A0ABR7RPD8</accession>
<keyword evidence="2" id="KW-1185">Reference proteome</keyword>
<organism evidence="1 2">
    <name type="scientific">Teichococcus aerophilus</name>
    <dbReference type="NCBI Taxonomy" id="1224513"/>
    <lineage>
        <taxon>Bacteria</taxon>
        <taxon>Pseudomonadati</taxon>
        <taxon>Pseudomonadota</taxon>
        <taxon>Alphaproteobacteria</taxon>
        <taxon>Acetobacterales</taxon>
        <taxon>Roseomonadaceae</taxon>
        <taxon>Roseomonas</taxon>
    </lineage>
</organism>
<comment type="caution">
    <text evidence="1">The sequence shown here is derived from an EMBL/GenBank/DDBJ whole genome shotgun (WGS) entry which is preliminary data.</text>
</comment>
<dbReference type="RefSeq" id="WP_187785363.1">
    <property type="nucleotide sequence ID" value="NZ_JACTVA010000028.1"/>
</dbReference>
<dbReference type="EMBL" id="JACTVA010000028">
    <property type="protein sequence ID" value="MBC9208201.1"/>
    <property type="molecule type" value="Genomic_DNA"/>
</dbReference>
<dbReference type="Proteomes" id="UP000626026">
    <property type="component" value="Unassembled WGS sequence"/>
</dbReference>
<protein>
    <submittedName>
        <fullName evidence="1">Uncharacterized protein</fullName>
    </submittedName>
</protein>
<evidence type="ECO:0000313" key="1">
    <source>
        <dbReference type="EMBL" id="MBC9208201.1"/>
    </source>
</evidence>
<reference evidence="1 2" key="1">
    <citation type="journal article" date="2013" name="Int. J. Syst. Evol. Microbiol.">
        <title>Roseomonas aerophila sp. nov., isolated from air.</title>
        <authorList>
            <person name="Kim S.J."/>
            <person name="Weon H.Y."/>
            <person name="Ahn J.H."/>
            <person name="Hong S.B."/>
            <person name="Seok S.J."/>
            <person name="Whang K.S."/>
            <person name="Kwon S.W."/>
        </authorList>
    </citation>
    <scope>NUCLEOTIDE SEQUENCE [LARGE SCALE GENOMIC DNA]</scope>
    <source>
        <strain evidence="1 2">NBRC 108923</strain>
    </source>
</reference>
<evidence type="ECO:0000313" key="2">
    <source>
        <dbReference type="Proteomes" id="UP000626026"/>
    </source>
</evidence>
<gene>
    <name evidence="1" type="ORF">IBL26_15260</name>
</gene>
<name>A0ABR7RPD8_9PROT</name>
<sequence>MSSHLPEDLARRRLARLQPGHVLTPEDVVDLSHLTDPPWQRRQRRLDERDALIRQARQLLPQARHTVAADMVAMALRRYLSHGLHTASVLPTDPELFRALIETVARLNGGKVISTRQIISILEGQRG</sequence>